<organism evidence="19 20">
    <name type="scientific">Beijerinckia indica subsp. indica (strain ATCC 9039 / DSM 1715 / NCIMB 8712)</name>
    <dbReference type="NCBI Taxonomy" id="395963"/>
    <lineage>
        <taxon>Bacteria</taxon>
        <taxon>Pseudomonadati</taxon>
        <taxon>Pseudomonadota</taxon>
        <taxon>Alphaproteobacteria</taxon>
        <taxon>Hyphomicrobiales</taxon>
        <taxon>Beijerinckiaceae</taxon>
        <taxon>Beijerinckia</taxon>
    </lineage>
</organism>
<dbReference type="KEGG" id="bid:Bind_0184"/>
<dbReference type="InterPro" id="IPR003594">
    <property type="entry name" value="HATPase_dom"/>
</dbReference>
<sequence>MGIARWHSMPCRLLLFALAAILILGFDGAARYVAQRSVLSELGAAAKIAASLRVAMLRNEIEKQRTLPIVLAQDPDVRATLERGGSVRLAALNAKLEALAAATRAGAIYLLDANGIAIAASNYRMPTSFVGTNYAFRPYFKRTLEEGSAEHFAFGTVSHKPGLYLTQRLDGPTGPLGMLIVKAEFDAVEAEWRHGTAPTFVSDERGIILVTSEPSWRFRTKTPIPVERRAEILANLQFGDAKLDLLPLHTNTGSIGLVEATLPGEYRPRYFVEGGSKVSSIDWTLHVLTPTETTMKLTVTAWRSLTLLLVTVALGVVGLWLSRQHRLVEERKQHATARRELENMVEHRTKELRHINERLTAEVEKREHAQIAVHNLQDELVQASKLAVLGQIAASVAHEVNQPVAAIRTFAENSQVLLIRGDTGTARINLSTIAGLTERIGTIMDELRAFSRKTTSEKEPISLRETIDGALLLVGHRLKQQTINLFVDLADADIVVAAERIRLEQVFVNLLQNAIEAVSNQPDGSIQILARPTAENVIVTIADNGPGFPDAVMTALFMPFTTTKPDGVGLGLLISHDILNEFNGTLAVENCDGATLTITLPRVN</sequence>
<dbReference type="SMART" id="SM00388">
    <property type="entry name" value="HisKA"/>
    <property type="match status" value="1"/>
</dbReference>
<dbReference type="STRING" id="395963.Bind_0184"/>
<evidence type="ECO:0000256" key="9">
    <source>
        <dbReference type="ARBA" id="ARBA00022741"/>
    </source>
</evidence>
<dbReference type="FunFam" id="1.10.287.130:FF:000049">
    <property type="entry name" value="C4-dicarboxylate transport sensor protein DctB"/>
    <property type="match status" value="1"/>
</dbReference>
<keyword evidence="17" id="KW-0175">Coiled coil</keyword>
<dbReference type="InterPro" id="IPR029151">
    <property type="entry name" value="Sensor-like_sf"/>
</dbReference>
<feature type="coiled-coil region" evidence="17">
    <location>
        <begin position="327"/>
        <end position="386"/>
    </location>
</feature>
<dbReference type="Gene3D" id="3.30.565.10">
    <property type="entry name" value="Histidine kinase-like ATPase, C-terminal domain"/>
    <property type="match status" value="1"/>
</dbReference>
<evidence type="ECO:0000256" key="7">
    <source>
        <dbReference type="ARBA" id="ARBA00022679"/>
    </source>
</evidence>
<name>B2IBW8_BEII9</name>
<reference evidence="20" key="1">
    <citation type="submission" date="2008-03" db="EMBL/GenBank/DDBJ databases">
        <title>Complete sequence of chromosome of Beijerinckia indica subsp. indica ATCC 9039.</title>
        <authorList>
            <consortium name="US DOE Joint Genome Institute"/>
            <person name="Copeland A."/>
            <person name="Lucas S."/>
            <person name="Lapidus A."/>
            <person name="Glavina del Rio T."/>
            <person name="Dalin E."/>
            <person name="Tice H."/>
            <person name="Bruce D."/>
            <person name="Goodwin L."/>
            <person name="Pitluck S."/>
            <person name="LaButti K."/>
            <person name="Schmutz J."/>
            <person name="Larimer F."/>
            <person name="Land M."/>
            <person name="Hauser L."/>
            <person name="Kyrpides N."/>
            <person name="Mikhailova N."/>
            <person name="Dunfield P.F."/>
            <person name="Dedysh S.N."/>
            <person name="Liesack W."/>
            <person name="Saw J.H."/>
            <person name="Alam M."/>
            <person name="Chen Y."/>
            <person name="Murrell J.C."/>
            <person name="Richardson P."/>
        </authorList>
    </citation>
    <scope>NUCLEOTIDE SEQUENCE [LARGE SCALE GENOMIC DNA]</scope>
    <source>
        <strain evidence="20">ATCC 9039 / DSM 1715 / NCIMB 8712</strain>
    </source>
</reference>
<dbReference type="EMBL" id="CP001016">
    <property type="protein sequence ID" value="ACB93840.1"/>
    <property type="molecule type" value="Genomic_DNA"/>
</dbReference>
<evidence type="ECO:0000259" key="18">
    <source>
        <dbReference type="PROSITE" id="PS50109"/>
    </source>
</evidence>
<dbReference type="Gene3D" id="6.10.250.3020">
    <property type="match status" value="1"/>
</dbReference>
<dbReference type="SUPFAM" id="SSF55874">
    <property type="entry name" value="ATPase domain of HSP90 chaperone/DNA topoisomerase II/histidine kinase"/>
    <property type="match status" value="1"/>
</dbReference>
<evidence type="ECO:0000256" key="10">
    <source>
        <dbReference type="ARBA" id="ARBA00022777"/>
    </source>
</evidence>
<dbReference type="SUPFAM" id="SSF47384">
    <property type="entry name" value="Homodimeric domain of signal transducing histidine kinase"/>
    <property type="match status" value="1"/>
</dbReference>
<keyword evidence="9" id="KW-0547">Nucleotide-binding</keyword>
<evidence type="ECO:0000256" key="12">
    <source>
        <dbReference type="ARBA" id="ARBA00022989"/>
    </source>
</evidence>
<evidence type="ECO:0000256" key="16">
    <source>
        <dbReference type="ARBA" id="ARBA00073143"/>
    </source>
</evidence>
<dbReference type="InterPro" id="IPR003661">
    <property type="entry name" value="HisK_dim/P_dom"/>
</dbReference>
<evidence type="ECO:0000256" key="15">
    <source>
        <dbReference type="ARBA" id="ARBA00059004"/>
    </source>
</evidence>
<dbReference type="PANTHER" id="PTHR43065:SF46">
    <property type="entry name" value="C4-DICARBOXYLATE TRANSPORT SENSOR PROTEIN DCTB"/>
    <property type="match status" value="1"/>
</dbReference>
<evidence type="ECO:0000256" key="14">
    <source>
        <dbReference type="ARBA" id="ARBA00023136"/>
    </source>
</evidence>
<evidence type="ECO:0000256" key="17">
    <source>
        <dbReference type="SAM" id="Coils"/>
    </source>
</evidence>
<dbReference type="Gene3D" id="3.30.450.20">
    <property type="entry name" value="PAS domain"/>
    <property type="match status" value="2"/>
</dbReference>
<dbReference type="Gene3D" id="1.10.287.130">
    <property type="match status" value="1"/>
</dbReference>
<keyword evidence="12" id="KW-1133">Transmembrane helix</keyword>
<comment type="catalytic activity">
    <reaction evidence="1">
        <text>ATP + protein L-histidine = ADP + protein N-phospho-L-histidine.</text>
        <dbReference type="EC" id="2.7.13.3"/>
    </reaction>
</comment>
<dbReference type="InterPro" id="IPR004358">
    <property type="entry name" value="Sig_transdc_His_kin-like_C"/>
</dbReference>
<keyword evidence="5" id="KW-0997">Cell inner membrane</keyword>
<dbReference type="CDD" id="cd00082">
    <property type="entry name" value="HisKA"/>
    <property type="match status" value="1"/>
</dbReference>
<accession>B2IBW8</accession>
<keyword evidence="20" id="KW-1185">Reference proteome</keyword>
<dbReference type="GO" id="GO:0005886">
    <property type="term" value="C:plasma membrane"/>
    <property type="evidence" value="ECO:0007669"/>
    <property type="project" value="UniProtKB-SubCell"/>
</dbReference>
<dbReference type="InterPro" id="IPR017055">
    <property type="entry name" value="Sig_transdc_His_kinase_DctB"/>
</dbReference>
<evidence type="ECO:0000256" key="11">
    <source>
        <dbReference type="ARBA" id="ARBA00022840"/>
    </source>
</evidence>
<keyword evidence="14" id="KW-0472">Membrane</keyword>
<dbReference type="PRINTS" id="PR00344">
    <property type="entry name" value="BCTRLSENSOR"/>
</dbReference>
<keyword evidence="4" id="KW-1003">Cell membrane</keyword>
<dbReference type="Proteomes" id="UP000001695">
    <property type="component" value="Chromosome"/>
</dbReference>
<keyword evidence="6" id="KW-0597">Phosphoprotein</keyword>
<evidence type="ECO:0000313" key="19">
    <source>
        <dbReference type="EMBL" id="ACB93840.1"/>
    </source>
</evidence>
<comment type="function">
    <text evidence="15">Member of the two-component regulatory system DctB/DctD involved in the transport of C4-dicarboxylates. DctB functions as a membrane-associated protein kinase that phosphorylates DctD in response to environmental signals.</text>
</comment>
<evidence type="ECO:0000256" key="6">
    <source>
        <dbReference type="ARBA" id="ARBA00022553"/>
    </source>
</evidence>
<dbReference type="Pfam" id="PF00512">
    <property type="entry name" value="HisKA"/>
    <property type="match status" value="1"/>
</dbReference>
<evidence type="ECO:0000256" key="4">
    <source>
        <dbReference type="ARBA" id="ARBA00022475"/>
    </source>
</evidence>
<evidence type="ECO:0000256" key="8">
    <source>
        <dbReference type="ARBA" id="ARBA00022692"/>
    </source>
</evidence>
<dbReference type="InterPro" id="IPR036097">
    <property type="entry name" value="HisK_dim/P_sf"/>
</dbReference>
<dbReference type="SUPFAM" id="SSF103190">
    <property type="entry name" value="Sensory domain-like"/>
    <property type="match status" value="1"/>
</dbReference>
<evidence type="ECO:0000256" key="1">
    <source>
        <dbReference type="ARBA" id="ARBA00000085"/>
    </source>
</evidence>
<keyword evidence="13" id="KW-0902">Two-component regulatory system</keyword>
<evidence type="ECO:0000256" key="13">
    <source>
        <dbReference type="ARBA" id="ARBA00023012"/>
    </source>
</evidence>
<evidence type="ECO:0000256" key="5">
    <source>
        <dbReference type="ARBA" id="ARBA00022519"/>
    </source>
</evidence>
<dbReference type="EC" id="2.7.13.3" evidence="3"/>
<evidence type="ECO:0000256" key="3">
    <source>
        <dbReference type="ARBA" id="ARBA00012438"/>
    </source>
</evidence>
<dbReference type="PIRSF" id="PIRSF036431">
    <property type="entry name" value="STHK_DctB"/>
    <property type="match status" value="1"/>
</dbReference>
<evidence type="ECO:0000256" key="2">
    <source>
        <dbReference type="ARBA" id="ARBA00004429"/>
    </source>
</evidence>
<dbReference type="AlphaFoldDB" id="B2IBW8"/>
<reference evidence="19 20" key="2">
    <citation type="journal article" date="2010" name="J. Bacteriol.">
        <title>Complete genome sequence of Beijerinckia indica subsp. indica.</title>
        <authorList>
            <person name="Tamas I."/>
            <person name="Dedysh S.N."/>
            <person name="Liesack W."/>
            <person name="Stott M.B."/>
            <person name="Alam M."/>
            <person name="Murrell J.C."/>
            <person name="Dunfield P.F."/>
        </authorList>
    </citation>
    <scope>NUCLEOTIDE SEQUENCE [LARGE SCALE GENOMIC DNA]</scope>
    <source>
        <strain evidence="20">ATCC 9039 / DSM 1715 / NCIMB 8712</strain>
    </source>
</reference>
<dbReference type="HOGENOM" id="CLU_000445_94_2_5"/>
<dbReference type="PROSITE" id="PS50109">
    <property type="entry name" value="HIS_KIN"/>
    <property type="match status" value="1"/>
</dbReference>
<feature type="domain" description="Histidine kinase" evidence="18">
    <location>
        <begin position="395"/>
        <end position="604"/>
    </location>
</feature>
<comment type="subcellular location">
    <subcellularLocation>
        <location evidence="2">Cell inner membrane</location>
        <topology evidence="2">Multi-pass membrane protein</topology>
    </subcellularLocation>
</comment>
<dbReference type="GO" id="GO:0000155">
    <property type="term" value="F:phosphorelay sensor kinase activity"/>
    <property type="evidence" value="ECO:0007669"/>
    <property type="project" value="InterPro"/>
</dbReference>
<dbReference type="SMART" id="SM00387">
    <property type="entry name" value="HATPase_c"/>
    <property type="match status" value="1"/>
</dbReference>
<dbReference type="InterPro" id="IPR005467">
    <property type="entry name" value="His_kinase_dom"/>
</dbReference>
<dbReference type="GO" id="GO:0005524">
    <property type="term" value="F:ATP binding"/>
    <property type="evidence" value="ECO:0007669"/>
    <property type="project" value="UniProtKB-KW"/>
</dbReference>
<evidence type="ECO:0000313" key="20">
    <source>
        <dbReference type="Proteomes" id="UP000001695"/>
    </source>
</evidence>
<dbReference type="PANTHER" id="PTHR43065">
    <property type="entry name" value="SENSOR HISTIDINE KINASE"/>
    <property type="match status" value="1"/>
</dbReference>
<dbReference type="Pfam" id="PF02518">
    <property type="entry name" value="HATPase_c"/>
    <property type="match status" value="1"/>
</dbReference>
<protein>
    <recommendedName>
        <fullName evidence="16">C4-dicarboxylate transport sensor protein DctB</fullName>
        <ecNumber evidence="3">2.7.13.3</ecNumber>
    </recommendedName>
</protein>
<keyword evidence="8" id="KW-0812">Transmembrane</keyword>
<gene>
    <name evidence="19" type="ordered locus">Bind_0184</name>
</gene>
<keyword evidence="7" id="KW-0808">Transferase</keyword>
<keyword evidence="11" id="KW-0067">ATP-binding</keyword>
<dbReference type="eggNOG" id="COG4191">
    <property type="taxonomic scope" value="Bacteria"/>
</dbReference>
<proteinExistence type="predicted"/>
<dbReference type="InterPro" id="IPR036890">
    <property type="entry name" value="HATPase_C_sf"/>
</dbReference>
<keyword evidence="10 19" id="KW-0418">Kinase</keyword>